<evidence type="ECO:0000256" key="5">
    <source>
        <dbReference type="ARBA" id="ARBA00023163"/>
    </source>
</evidence>
<comment type="subcellular location">
    <subcellularLocation>
        <location evidence="1">Nucleus</location>
    </subcellularLocation>
</comment>
<dbReference type="InterPro" id="IPR027268">
    <property type="entry name" value="Peptidase_M4/M1_CTD_sf"/>
</dbReference>
<dbReference type="Gene3D" id="1.10.390.10">
    <property type="entry name" value="Neutral Protease Domain 2"/>
    <property type="match status" value="1"/>
</dbReference>
<evidence type="ECO:0000313" key="8">
    <source>
        <dbReference type="EMBL" id="KZT04071.1"/>
    </source>
</evidence>
<dbReference type="AlphaFoldDB" id="A0A165D386"/>
<evidence type="ECO:0000256" key="3">
    <source>
        <dbReference type="ARBA" id="ARBA00017363"/>
    </source>
</evidence>
<gene>
    <name evidence="8" type="ORF">LAESUDRAFT_738029</name>
</gene>
<dbReference type="PANTHER" id="PTHR15137">
    <property type="entry name" value="TRANSCRIPTION INITIATION FACTOR TFIID"/>
    <property type="match status" value="1"/>
</dbReference>
<dbReference type="OrthoDB" id="308861at2759"/>
<evidence type="ECO:0000259" key="7">
    <source>
        <dbReference type="Pfam" id="PF25316"/>
    </source>
</evidence>
<sequence>MPGLNMQATLPVPEFVPININIIYSMQNPVDGIQFVISMDAYPYCTWDFEFVIPRYLEQQESAPEDDGELLEGDNSTIVVCSGELVEQVAHSCNSSKTIFMFSQNTSTSVQHIAFAAGPFHVHSISADLSATEDVSGTSQPLMHVFYFPGHESLLGTFVSFMRSAMSFYSTEFRSYPFGLHKLIFVDEMLTQWFDSATLSLITVDLLQGKDAIDQVLKIRHCLSHALACQWIGINIQQKTWSDTWLMNRLGLYITGLFIWKLMRNHEYRFRLKKDMECMLELDNGFMSPICQPQLFEPPDPVTLAFINLKSPLILHILDRHLGKSGTSLELSRVLLKVFLSAISGELPNNTLSTHLFLRTCRKVSGIDPHSFAEQWIYGSGCPMFGFSATFNCKKMVVEISMHQEAPAFKVHENNEVTKVLMKPAAVLFFEGQMTIHIHEADGMPYEHILNIRSSYKCYEVPFNTKYKRVRQNTKQYLACQAAAQATAEGDAEAVAAMNMVNMGFVTDWTEEDEQNMAGQMYEWIRINTGFEWIAAIAFDQKDYMWVSQLQRDRDVGAQYEAIQVLLKTPNAMISSTFAKTVLVSNYYFQIHCEAS</sequence>
<dbReference type="SUPFAM" id="SSF55486">
    <property type="entry name" value="Metalloproteases ('zincins'), catalytic domain"/>
    <property type="match status" value="1"/>
</dbReference>
<evidence type="ECO:0000256" key="4">
    <source>
        <dbReference type="ARBA" id="ARBA00023015"/>
    </source>
</evidence>
<keyword evidence="6" id="KW-0539">Nucleus</keyword>
<dbReference type="GeneID" id="63827868"/>
<dbReference type="PANTHER" id="PTHR15137:SF9">
    <property type="entry name" value="TRANSCRIPTION INITIATION FACTOR TFIID SUBUNIT 2"/>
    <property type="match status" value="1"/>
</dbReference>
<dbReference type="GO" id="GO:0006367">
    <property type="term" value="P:transcription initiation at RNA polymerase II promoter"/>
    <property type="evidence" value="ECO:0007669"/>
    <property type="project" value="TreeGrafter"/>
</dbReference>
<dbReference type="SUPFAM" id="SSF63737">
    <property type="entry name" value="Leukotriene A4 hydrolase N-terminal domain"/>
    <property type="match status" value="1"/>
</dbReference>
<dbReference type="InterPro" id="IPR057345">
    <property type="entry name" value="Ig-like_TAF2"/>
</dbReference>
<protein>
    <recommendedName>
        <fullName evidence="3">Transcription initiation factor TFIID subunit 2</fullName>
    </recommendedName>
</protein>
<dbReference type="CDD" id="cd09839">
    <property type="entry name" value="M1_like_TAF2"/>
    <property type="match status" value="1"/>
</dbReference>
<name>A0A165D386_9APHY</name>
<organism evidence="8 9">
    <name type="scientific">Laetiporus sulphureus 93-53</name>
    <dbReference type="NCBI Taxonomy" id="1314785"/>
    <lineage>
        <taxon>Eukaryota</taxon>
        <taxon>Fungi</taxon>
        <taxon>Dikarya</taxon>
        <taxon>Basidiomycota</taxon>
        <taxon>Agaricomycotina</taxon>
        <taxon>Agaricomycetes</taxon>
        <taxon>Polyporales</taxon>
        <taxon>Laetiporus</taxon>
    </lineage>
</organism>
<keyword evidence="9" id="KW-1185">Reference proteome</keyword>
<dbReference type="InParanoid" id="A0A165D386"/>
<dbReference type="GO" id="GO:0005669">
    <property type="term" value="C:transcription factor TFIID complex"/>
    <property type="evidence" value="ECO:0007669"/>
    <property type="project" value="InterPro"/>
</dbReference>
<keyword evidence="4" id="KW-0805">Transcription regulation</keyword>
<evidence type="ECO:0000256" key="2">
    <source>
        <dbReference type="ARBA" id="ARBA00010937"/>
    </source>
</evidence>
<comment type="similarity">
    <text evidence="2">Belongs to the TAF2 family.</text>
</comment>
<dbReference type="GO" id="GO:0000976">
    <property type="term" value="F:transcription cis-regulatory region binding"/>
    <property type="evidence" value="ECO:0007669"/>
    <property type="project" value="TreeGrafter"/>
</dbReference>
<accession>A0A165D386</accession>
<evidence type="ECO:0000256" key="6">
    <source>
        <dbReference type="ARBA" id="ARBA00023242"/>
    </source>
</evidence>
<reference evidence="8 9" key="1">
    <citation type="journal article" date="2016" name="Mol. Biol. Evol.">
        <title>Comparative Genomics of Early-Diverging Mushroom-Forming Fungi Provides Insights into the Origins of Lignocellulose Decay Capabilities.</title>
        <authorList>
            <person name="Nagy L.G."/>
            <person name="Riley R."/>
            <person name="Tritt A."/>
            <person name="Adam C."/>
            <person name="Daum C."/>
            <person name="Floudas D."/>
            <person name="Sun H."/>
            <person name="Yadav J.S."/>
            <person name="Pangilinan J."/>
            <person name="Larsson K.H."/>
            <person name="Matsuura K."/>
            <person name="Barry K."/>
            <person name="Labutti K."/>
            <person name="Kuo R."/>
            <person name="Ohm R.A."/>
            <person name="Bhattacharya S.S."/>
            <person name="Shirouzu T."/>
            <person name="Yoshinaga Y."/>
            <person name="Martin F.M."/>
            <person name="Grigoriev I.V."/>
            <person name="Hibbett D.S."/>
        </authorList>
    </citation>
    <scope>NUCLEOTIDE SEQUENCE [LARGE SCALE GENOMIC DNA]</scope>
    <source>
        <strain evidence="8 9">93-53</strain>
    </source>
</reference>
<dbReference type="InterPro" id="IPR042097">
    <property type="entry name" value="Aminopeptidase_N-like_N_sf"/>
</dbReference>
<dbReference type="GO" id="GO:0016251">
    <property type="term" value="F:RNA polymerase II general transcription initiation factor activity"/>
    <property type="evidence" value="ECO:0007669"/>
    <property type="project" value="TreeGrafter"/>
</dbReference>
<dbReference type="EMBL" id="KV427639">
    <property type="protein sequence ID" value="KZT04071.1"/>
    <property type="molecule type" value="Genomic_DNA"/>
</dbReference>
<dbReference type="Pfam" id="PF25316">
    <property type="entry name" value="TAF2_3rd"/>
    <property type="match status" value="1"/>
</dbReference>
<proteinExistence type="inferred from homology"/>
<dbReference type="GO" id="GO:0003682">
    <property type="term" value="F:chromatin binding"/>
    <property type="evidence" value="ECO:0007669"/>
    <property type="project" value="TreeGrafter"/>
</dbReference>
<dbReference type="STRING" id="1314785.A0A165D386"/>
<dbReference type="Proteomes" id="UP000076871">
    <property type="component" value="Unassembled WGS sequence"/>
</dbReference>
<feature type="domain" description="Transcription initiation factor TFIID subunit 2 Ig-like" evidence="7">
    <location>
        <begin position="380"/>
        <end position="542"/>
    </location>
</feature>
<dbReference type="InterPro" id="IPR037813">
    <property type="entry name" value="TAF2"/>
</dbReference>
<dbReference type="RefSeq" id="XP_040761811.1">
    <property type="nucleotide sequence ID" value="XM_040910839.1"/>
</dbReference>
<keyword evidence="5" id="KW-0804">Transcription</keyword>
<evidence type="ECO:0000256" key="1">
    <source>
        <dbReference type="ARBA" id="ARBA00004123"/>
    </source>
</evidence>
<evidence type="ECO:0000313" key="9">
    <source>
        <dbReference type="Proteomes" id="UP000076871"/>
    </source>
</evidence>